<protein>
    <submittedName>
        <fullName evidence="2">Uncharacterized protein</fullName>
    </submittedName>
</protein>
<feature type="compositionally biased region" description="Polar residues" evidence="1">
    <location>
        <begin position="1"/>
        <end position="13"/>
    </location>
</feature>
<sequence length="106" mass="11676">QNSLYSTKTNSPQPKLPRNTVADPPRHRTAPTPSRLALRTAHSTDPGQLQHSNCLYTCRRGVTFTPPLFYRRRDMGPVVTHPLLEGKLRQGTPFSGPEVTAPGTSS</sequence>
<name>A0A1B6KX55_9HEMI</name>
<accession>A0A1B6KX55</accession>
<gene>
    <name evidence="2" type="ORF">g.37122</name>
</gene>
<reference evidence="2" key="1">
    <citation type="submission" date="2015-11" db="EMBL/GenBank/DDBJ databases">
        <title>De novo transcriptome assembly of four potential Pierce s Disease insect vectors from Arizona vineyards.</title>
        <authorList>
            <person name="Tassone E.E."/>
        </authorList>
    </citation>
    <scope>NUCLEOTIDE SEQUENCE</scope>
</reference>
<feature type="region of interest" description="Disordered" evidence="1">
    <location>
        <begin position="1"/>
        <end position="51"/>
    </location>
</feature>
<feature type="region of interest" description="Disordered" evidence="1">
    <location>
        <begin position="86"/>
        <end position="106"/>
    </location>
</feature>
<feature type="compositionally biased region" description="Polar residues" evidence="1">
    <location>
        <begin position="41"/>
        <end position="51"/>
    </location>
</feature>
<evidence type="ECO:0000313" key="2">
    <source>
        <dbReference type="EMBL" id="JAT16018.1"/>
    </source>
</evidence>
<feature type="non-terminal residue" evidence="2">
    <location>
        <position position="1"/>
    </location>
</feature>
<organism evidence="2">
    <name type="scientific">Graphocephala atropunctata</name>
    <dbReference type="NCBI Taxonomy" id="36148"/>
    <lineage>
        <taxon>Eukaryota</taxon>
        <taxon>Metazoa</taxon>
        <taxon>Ecdysozoa</taxon>
        <taxon>Arthropoda</taxon>
        <taxon>Hexapoda</taxon>
        <taxon>Insecta</taxon>
        <taxon>Pterygota</taxon>
        <taxon>Neoptera</taxon>
        <taxon>Paraneoptera</taxon>
        <taxon>Hemiptera</taxon>
        <taxon>Auchenorrhyncha</taxon>
        <taxon>Membracoidea</taxon>
        <taxon>Cicadellidae</taxon>
        <taxon>Cicadellinae</taxon>
        <taxon>Cicadellini</taxon>
        <taxon>Graphocephala</taxon>
    </lineage>
</organism>
<dbReference type="AlphaFoldDB" id="A0A1B6KX55"/>
<evidence type="ECO:0000256" key="1">
    <source>
        <dbReference type="SAM" id="MobiDB-lite"/>
    </source>
</evidence>
<dbReference type="EMBL" id="GEBQ01023959">
    <property type="protein sequence ID" value="JAT16018.1"/>
    <property type="molecule type" value="Transcribed_RNA"/>
</dbReference>
<proteinExistence type="predicted"/>